<keyword evidence="1" id="KW-0547">Nucleotide-binding</keyword>
<evidence type="ECO:0000256" key="4">
    <source>
        <dbReference type="ARBA" id="ARBA00023175"/>
    </source>
</evidence>
<feature type="region of interest" description="Disordered" evidence="7">
    <location>
        <begin position="1057"/>
        <end position="1095"/>
    </location>
</feature>
<feature type="region of interest" description="Disordered" evidence="7">
    <location>
        <begin position="3668"/>
        <end position="3689"/>
    </location>
</feature>
<dbReference type="GO" id="GO:0008289">
    <property type="term" value="F:lipid binding"/>
    <property type="evidence" value="ECO:0007669"/>
    <property type="project" value="InterPro"/>
</dbReference>
<dbReference type="Pfam" id="PF00225">
    <property type="entry name" value="Kinesin"/>
    <property type="match status" value="1"/>
</dbReference>
<feature type="region of interest" description="Disordered" evidence="7">
    <location>
        <begin position="2231"/>
        <end position="2256"/>
    </location>
</feature>
<feature type="region of interest" description="Disordered" evidence="7">
    <location>
        <begin position="255"/>
        <end position="276"/>
    </location>
</feature>
<proteinExistence type="inferred from homology"/>
<dbReference type="PRINTS" id="PR00380">
    <property type="entry name" value="KINESINHEAVY"/>
</dbReference>
<dbReference type="Gene3D" id="2.60.200.20">
    <property type="match status" value="1"/>
</dbReference>
<comment type="caution">
    <text evidence="10">The sequence shown here is derived from an EMBL/GenBank/DDBJ whole genome shotgun (WGS) entry which is preliminary data.</text>
</comment>
<feature type="compositionally biased region" description="Polar residues" evidence="7">
    <location>
        <begin position="736"/>
        <end position="748"/>
    </location>
</feature>
<gene>
    <name evidence="10" type="primary">Stard9</name>
    <name evidence="10" type="ORF">PHOROB_LOCUS5788</name>
</gene>
<evidence type="ECO:0000256" key="1">
    <source>
        <dbReference type="ARBA" id="ARBA00022741"/>
    </source>
</evidence>
<feature type="region of interest" description="Disordered" evidence="7">
    <location>
        <begin position="2404"/>
        <end position="2431"/>
    </location>
</feature>
<keyword evidence="11" id="KW-1185">Reference proteome</keyword>
<comment type="similarity">
    <text evidence="5">Belongs to the TRAFAC class myosin-kinesin ATPase superfamily. Kinesin family.</text>
</comment>
<dbReference type="PANTHER" id="PTHR47117">
    <property type="entry name" value="STAR-RELATED LIPID TRANSFER PROTEIN 9"/>
    <property type="match status" value="1"/>
</dbReference>
<evidence type="ECO:0000313" key="10">
    <source>
        <dbReference type="EMBL" id="CAH6788018.1"/>
    </source>
</evidence>
<feature type="compositionally biased region" description="Polar residues" evidence="7">
    <location>
        <begin position="1691"/>
        <end position="1710"/>
    </location>
</feature>
<feature type="compositionally biased region" description="Pro residues" evidence="7">
    <location>
        <begin position="3710"/>
        <end position="3723"/>
    </location>
</feature>
<feature type="region of interest" description="Disordered" evidence="7">
    <location>
        <begin position="2575"/>
        <end position="2654"/>
    </location>
</feature>
<evidence type="ECO:0000256" key="2">
    <source>
        <dbReference type="ARBA" id="ARBA00022840"/>
    </source>
</evidence>
<feature type="compositionally biased region" description="Basic and acidic residues" evidence="7">
    <location>
        <begin position="2407"/>
        <end position="2423"/>
    </location>
</feature>
<comment type="caution">
    <text evidence="5">Lacks conserved residue(s) required for the propagation of feature annotation.</text>
</comment>
<feature type="region of interest" description="Disordered" evidence="7">
    <location>
        <begin position="1585"/>
        <end position="1630"/>
    </location>
</feature>
<dbReference type="Gene3D" id="3.40.850.10">
    <property type="entry name" value="Kinesin motor domain"/>
    <property type="match status" value="1"/>
</dbReference>
<dbReference type="InterPro" id="IPR001752">
    <property type="entry name" value="Kinesin_motor_dom"/>
</dbReference>
<feature type="domain" description="START" evidence="9">
    <location>
        <begin position="4449"/>
        <end position="4584"/>
    </location>
</feature>
<sequence length="4584" mass="504136">MKNNQKRVYFYLQEIKEGGRIIVEVDDKVAKIRNVKVSSRPENFGDTREKVVAFGFDYCYWSVNPEDPQYASQEVDLFIREDACASLPSSPSIKVSFLEIYNERVRDLLNRSSQNKSYSLRVREHPEMGPYVQGLSQHVVTNYQEVIQLLEEGIANRITAATHVHEASSRSHAIFTVHYTQAILQNNLPSETVSKINLVDLAGSERADPSYCKNRITEGANINKSLVTLGIVISTLAQNSQVFSSCQSLSSAASSGGDSGIPSTASGTSSGGGPVRRQSYIPYRDSVLTWLLKESLGGNSKTIMVATVSPAHTSYSETMSTLRYASNAKNIVNKPQVNEDANVKLIRELREEIDRLKAMLLRFELIDQRTQAWTREWNDWKALMEHYSMDINRRRAGVVIDSSLPHLMALEGDVLSTGVVIYHLKEGTTKIGRIDSDQEPDIVLQGQWIERDHCTITSTCGVVILRPTHGARCTVNGREVTASCRLTQGAVITLGKAQKFRFNHPAEAALLRHHRPQVGEALCSSGSLEWLDLDGDVTASRLGLCPALWKKRKVLQEECDKNQQTSRNGKISHRAWTEQQQCCVGDLRQQAIEGQGRVQKEPELDQTHNSQQIEDNQQWLLRGESWLASLQEIQQGDNSGEEKELEAFVAPDAWLPTVPQILPSPLVQSHKRVIQLQRLRRRISRATVWNIRQKKISLQLERIIKKRRLPETQRRLEQLRALYWLQDDGASKGPSWVSSSNTTGPGSQRRSRWTTCSSLSLQRLCSQRLSQLHSAFMNWNPSTMSPPLPDLTHQIPEKTLSADSIPQAAAYPPRTGYLGRNSLHPSSWRKLCPARGASARGGVSAQGTCLTVSHESVNSQETETLGKQPCQMTSQGLVTKKLKPRDGSRTTATQTRRAKGLVVSGNTKTGWQKEGSCGTYKAPKETTSHSTYLNGSKLAAGHGKAVKTFQAESKPFPPSRASKKHQRVLPAARGRDVAKKCSRLPHGSPLKRQPNTGNSDILASFTDSRPIMDRAREKDNDLSDTGSSYSVDSLSYIYAKVPEELLKPAGLQEKWDLPDQENSESDSSQISEDSLAEKGYQSPLENSGGECSTMNHGQSRARISCCLSRLPKASDSSVCARAHRSFSLDSLIDTEELEEERQEESFADEMPTETFWHLQKATLAAVDQEATCGPSPVNHRTVVRLNALQPKNNSFYLDPQFQLHCEQPESEQANSLQSMQLSRGSPLVSVDSWFSCDSKVNLSSPSATVQSLCPSPDVHGIQPHDEMPGHWLNIEEVKPPGTVLPYNCKLHQDSAEPTCSSDLYTTSASHTAKPSVCGSQRLLRPGVDGVFQDKEIPDMIYQGISEELHNSDMSSVLAPSATSLTHVGTIHEKDWAALQQKYLLEISNSVLEAVREPRPVFSFLEEDSSSLAEASEKVDTHLPVGPGLSKNLDFSYFPAHLSKTRHLKAEKDHDSLSANLESASDLFSTTEKVSYNRAYSVDLESLTSGSINTQSCKAGNKIPNYVTEAWEVKQASLERCLQDSRNPGLITSSGQYFSQKKAYHNHDTLATKADQWPQDGALLRKNTAVPSRLLSHHSRPHPLLEEKADSQQQAKEAAGTHTDTSCASTSSQELSLHSAPWSPFPSSLQPPPLETFYVTKSRDALTETALEIPACREAWVPSPPPREAWGFGHSYQVLQKAHWKNNVPKLSHSQNSKIDPSQQMTTKRPTNLNTGEVTEELETCSRNMSEEGNHDSTYCFVAQNTHHFPSGSLKVCQCGNQFGILNKKYSLAVHKEGEGASAWHRCSVAFDGSESKTLLFICDSNASGEEQNPLPPQVQACGVHSQSSGARSDFIGKITSLDLEKVIPEETDVSLKSRSFHCRVSSPMIMAGGGNPTHRWEERNETVLLREVISKDIQEEFSLPGTQYICERCHLVMCSQERKPIECKVRGQSQEIKFKEEPLGKKQNKRVNNADEMARLIRSIMQLETGILEIESKQNKQLHASQMPRTEFMFQALQDQERADHVLIPGSSGKHLFVENQPSFPIQIENGIFGDSEAREMEGNNAVSNNAQTQKIIGSLFRSGGYAQKRQSESEHSHPPPGIEGLAKDTCDSLGKGIALREPSSISLHSRRKTVLARALPSQPSVESSPQKDKLLKASADFQDQPWTLGNLEESETVKSFQESRIGELPSDSGLQDTNTHGRVNEMTVERGGDLQENMFSSTQKLPTSSHQCKGTFSSQKTVSPFHNQTDFSAALPYGEPSGNQSLHSPSSPRSCLHASDTKGISLFEYMLEPTMLKINRSSLATGVGHQDYSEARSSSPQGSVTTDASTAHSDCCGSVTPMVMRTNDQSVTPQSILLETEDWITVSTSPQEDQRGDFRVMSTGLATQEELGTEYEAAIQKEIKTSSLDGVSRQTEKRVSFLLQEDSNHGEEERQKAEKSEDQQPASSACLTSSSLLRAPDLEPLPLLDSSIHASICLAILAEIRQAKAQRKKLNDFAAEGTVLPYETSQEECFSEAAGRPGEQMVKLGWDSTRTEDEAQGLQVASPSAVSADLLAAERKAQTMPPSAEGFQHLLSPETDRGPGHHLLASPHIVPDLEKRHCTGEPRGASGLSDSSEIMEKKKKKETSSTLSCVDPLAPDRLLSTPAAEQDGRVGSEKVSVLPSQTSCDDPGRIMHGQSQLAAWKTAASMSVGSQDSFPEHQEPTSPDGTCGGGSGKILVTTQERKAVHSECQSVICSVSNSAGLSGPKQDHVQCLDASTGLEEMKASPKLYAVHVGAPRKAEADAHVKWKNVDSGLAEGHGADSKNPRSLLDQRPSLHLREDAPGLCPEECLVSEGSTGGSKPLGLSYKEEENRTIPCPQLTGSQPTDAHACCSHSSTLPCYRDGFLRKETLHPVHLHFIVPSRACEVDGTIESFSKDSLVFWAHDLEHKHVNVEYVPVDSSIPNPSTVAVVSSPAQSCYSLSTSEVEANCFTHAVASRKSVEGSEKKTSRKKASTTPQDAYSTGPAGSHSEPHTTLKDNSVGENIQASQAKPEPPVVIQAPHTLNLNEESVDSELVMPAQYGHLGNITRCCSKKIQLSTEVRGHSCLCSQANFIDRLKHTCHPQIETSWEEEEQQQDQASGDGKDHAQVGNPASSNEGGFDGFHTRDSKKEEIVAAKSPVSQTFFSDPEDSASLPFGQTETSQFITQTTGQLYSGREQLALRHRHSLPVIAVFSGPKHARYSPRPHFSVISSSQSLHELNLSVESPSSAGEDAQAPKRLWSPHFRGHSSEKPMSTSPKIQDCIQKAPCNVNNSPTDHRPLKPVIPPYPTSSTISCMPTPDFMTDWTPGTLEQAHQEKTDTLNVQDVPENWHTQVDKDMLHFGSSDINPYVLPWCPQEPVHIGWKQYVFGSVVDVSCSQKSKSLIPSNMARCSSMNYAQDDKKFPFYSHLRTYAQTRDLSNMCNSIENDQSSNKGWEIPSSSLAMEKPHKLIGSEEVAPTRDSDKRPPFRGSSEEIGCLRSELPVAGGSATAPVDEIVLLCPSEAACAVAQARMNTLEQGTQTLSSRLHWSCTDISAKPDTRTMSDSELASWTSMHNLSLHLSQLLHSTSELLGSLSQPSVVPKEQDIKNDSPDEASQALIVDGCTQTTVDEGIQTDLALPPLFFQAPEAKPQEVTVILEVMDSGITTMFQEKGDVPGVFHKRGAEEAAEPPDLHERSTHYKLQSPPIPSPCLRFQKAHLGQDLTFMSPPPSTDSSPPPSLQPEESPMVVNSPSIPHHSGLFLGAPELTQEPDTQKPGLSSALLVDRASSPILTFSASTHELNNTLACLTSSAPSAHPLEDFQEIAISPDLAVCNPRPLMDNSQATNELGVSQRVESLEREGKSPLGKSSEGLVLDSSSPCSPQQSSSFQVSFLGQAPQQLQPTSTTGDQSRLPSPPPRHRSLKLNDSFVPEKVASIEHGPQRSRQPSQWQGPVANEGESSVFMVKPQPSPDLSSSWRELQPLSPCPISDAAGLRSPAVEPPQACQSVGLFCPGSHGFVAPDLQHHSLRDLPVHNKFDNWYGVQDGSCGELHVSENLGVGCDSSSVDQTQSSPQPSDNYNQHPEWPRLEHVPLQVGVQKPSLSVELTEAKLNRGFGEADALLKVLQNGTGEVFAPQEPAMSSLGELYTRQKRTIETLKRERAERLHNFRRTRSLSPQKQLSFLPNKDLPAWELDLPSRRREYLQQLRKTVVETTRIPEPASRSAHPPSDIELMLRDYHQAREEAKVEIAQARDRLRQRTEQEKLRIRQQIISQLLKEEEKLQSLANSSSLCTSSNGSLYSGITSGYNSSPAFSGNLQSLEVKEDSRVPDVRDTWIGDWWGRSTVRNSQLYLTGSSWKSLAHSCRASLGSGSPSSLSSLGTCFSSHYQDLAKHIVNTSMADVMAACSDNLYNLFCRQATAGWNYQGEEQKVQLYYKEFSSTRHGFLGAGVVPQPLSHVWAAVSDPTLWPLYHKPIQTARLHQRVSNSISLVYLVCDTTLCALKQLRDFCCVCVEAKEGHLSIMAAQSVYDTSMPRPSRKMVRGEILPSAWVLQPVIMEGKEITRVIFLAQVELGAPGFPPHLLNSFIKQQPLVVAKLASFLGS</sequence>
<protein>
    <submittedName>
        <fullName evidence="10">Stard9 protein</fullName>
    </submittedName>
</protein>
<dbReference type="PROSITE" id="PS00411">
    <property type="entry name" value="KINESIN_MOTOR_1"/>
    <property type="match status" value="1"/>
</dbReference>
<dbReference type="GO" id="GO:0005814">
    <property type="term" value="C:centriole"/>
    <property type="evidence" value="ECO:0007669"/>
    <property type="project" value="TreeGrafter"/>
</dbReference>
<dbReference type="GO" id="GO:0051225">
    <property type="term" value="P:spindle assembly"/>
    <property type="evidence" value="ECO:0007669"/>
    <property type="project" value="TreeGrafter"/>
</dbReference>
<feature type="region of interest" description="Disordered" evidence="7">
    <location>
        <begin position="950"/>
        <end position="1027"/>
    </location>
</feature>
<dbReference type="GO" id="GO:0005524">
    <property type="term" value="F:ATP binding"/>
    <property type="evidence" value="ECO:0007669"/>
    <property type="project" value="UniProtKB-KW"/>
</dbReference>
<feature type="region of interest" description="Disordered" evidence="7">
    <location>
        <begin position="4041"/>
        <end position="4065"/>
    </location>
</feature>
<evidence type="ECO:0000256" key="5">
    <source>
        <dbReference type="PROSITE-ProRule" id="PRU00283"/>
    </source>
</evidence>
<dbReference type="InterPro" id="IPR023393">
    <property type="entry name" value="START-like_dom_sf"/>
</dbReference>
<dbReference type="InterPro" id="IPR036961">
    <property type="entry name" value="Kinesin_motor_dom_sf"/>
</dbReference>
<dbReference type="FunFam" id="3.30.530.20:FF:000022">
    <property type="entry name" value="StAR-related lipid transfer (START) domain-containing 9"/>
    <property type="match status" value="1"/>
</dbReference>
<feature type="compositionally biased region" description="Low complexity" evidence="7">
    <location>
        <begin position="3859"/>
        <end position="3875"/>
    </location>
</feature>
<feature type="compositionally biased region" description="Polar residues" evidence="7">
    <location>
        <begin position="3879"/>
        <end position="3892"/>
    </location>
</feature>
<evidence type="ECO:0000256" key="6">
    <source>
        <dbReference type="SAM" id="Coils"/>
    </source>
</evidence>
<name>A0AAU9Z7J4_PHORO</name>
<feature type="compositionally biased region" description="Polar residues" evidence="7">
    <location>
        <begin position="1083"/>
        <end position="1095"/>
    </location>
</feature>
<reference evidence="10" key="1">
    <citation type="submission" date="2022-06" db="EMBL/GenBank/DDBJ databases">
        <authorList>
            <person name="Andreotti S."/>
            <person name="Wyler E."/>
        </authorList>
    </citation>
    <scope>NUCLEOTIDE SEQUENCE</scope>
</reference>
<dbReference type="Gene3D" id="3.30.530.20">
    <property type="match status" value="1"/>
</dbReference>
<keyword evidence="2" id="KW-0067">ATP-binding</keyword>
<evidence type="ECO:0000256" key="3">
    <source>
        <dbReference type="ARBA" id="ARBA00023054"/>
    </source>
</evidence>
<dbReference type="SUPFAM" id="SSF49879">
    <property type="entry name" value="SMAD/FHA domain"/>
    <property type="match status" value="1"/>
</dbReference>
<dbReference type="SUPFAM" id="SSF55961">
    <property type="entry name" value="Bet v1-like"/>
    <property type="match status" value="1"/>
</dbReference>
<feature type="compositionally biased region" description="Basic and acidic residues" evidence="7">
    <location>
        <begin position="2576"/>
        <end position="2585"/>
    </location>
</feature>
<feature type="region of interest" description="Disordered" evidence="7">
    <location>
        <begin position="1689"/>
        <end position="1710"/>
    </location>
</feature>
<evidence type="ECO:0000256" key="7">
    <source>
        <dbReference type="SAM" id="MobiDB-lite"/>
    </source>
</evidence>
<feature type="region of interest" description="Disordered" evidence="7">
    <location>
        <begin position="3919"/>
        <end position="3943"/>
    </location>
</feature>
<dbReference type="InterPro" id="IPR019821">
    <property type="entry name" value="Kinesin_motor_CS"/>
</dbReference>
<feature type="coiled-coil region" evidence="6">
    <location>
        <begin position="4216"/>
        <end position="4243"/>
    </location>
</feature>
<dbReference type="GO" id="GO:0007018">
    <property type="term" value="P:microtubule-based movement"/>
    <property type="evidence" value="ECO:0007669"/>
    <property type="project" value="InterPro"/>
</dbReference>
<dbReference type="SUPFAM" id="SSF52540">
    <property type="entry name" value="P-loop containing nucleoside triphosphate hydrolases"/>
    <property type="match status" value="1"/>
</dbReference>
<feature type="compositionally biased region" description="Basic and acidic residues" evidence="7">
    <location>
        <begin position="1010"/>
        <end position="1021"/>
    </location>
</feature>
<dbReference type="Pfam" id="PF01852">
    <property type="entry name" value="START"/>
    <property type="match status" value="1"/>
</dbReference>
<evidence type="ECO:0000259" key="9">
    <source>
        <dbReference type="PROSITE" id="PS50848"/>
    </source>
</evidence>
<feature type="compositionally biased region" description="Low complexity" evidence="7">
    <location>
        <begin position="255"/>
        <end position="268"/>
    </location>
</feature>
<dbReference type="InterPro" id="IPR008984">
    <property type="entry name" value="SMAD_FHA_dom_sf"/>
</dbReference>
<feature type="region of interest" description="Disordered" evidence="7">
    <location>
        <begin position="2668"/>
        <end position="2694"/>
    </location>
</feature>
<feature type="compositionally biased region" description="Polar residues" evidence="7">
    <location>
        <begin position="993"/>
        <end position="1007"/>
    </location>
</feature>
<dbReference type="PROSITE" id="PS50848">
    <property type="entry name" value="START"/>
    <property type="match status" value="1"/>
</dbReference>
<keyword evidence="4" id="KW-0505">Motor protein</keyword>
<organism evidence="10 11">
    <name type="scientific">Phodopus roborovskii</name>
    <name type="common">Roborovski's desert hamster</name>
    <name type="synonym">Cricetulus roborovskii</name>
    <dbReference type="NCBI Taxonomy" id="109678"/>
    <lineage>
        <taxon>Eukaryota</taxon>
        <taxon>Metazoa</taxon>
        <taxon>Chordata</taxon>
        <taxon>Craniata</taxon>
        <taxon>Vertebrata</taxon>
        <taxon>Euteleostomi</taxon>
        <taxon>Mammalia</taxon>
        <taxon>Eutheria</taxon>
        <taxon>Euarchontoglires</taxon>
        <taxon>Glires</taxon>
        <taxon>Rodentia</taxon>
        <taxon>Myomorpha</taxon>
        <taxon>Muroidea</taxon>
        <taxon>Cricetidae</taxon>
        <taxon>Cricetinae</taxon>
        <taxon>Phodopus</taxon>
    </lineage>
</organism>
<feature type="region of interest" description="Disordered" evidence="7">
    <location>
        <begin position="2290"/>
        <end position="2314"/>
    </location>
</feature>
<feature type="region of interest" description="Disordered" evidence="7">
    <location>
        <begin position="3091"/>
        <end position="3128"/>
    </location>
</feature>
<keyword evidence="3 6" id="KW-0175">Coiled coil</keyword>
<feature type="region of interest" description="Disordered" evidence="7">
    <location>
        <begin position="3705"/>
        <end position="3760"/>
    </location>
</feature>
<evidence type="ECO:0000259" key="8">
    <source>
        <dbReference type="PROSITE" id="PS50067"/>
    </source>
</evidence>
<feature type="compositionally biased region" description="Polar residues" evidence="7">
    <location>
        <begin position="2296"/>
        <end position="2313"/>
    </location>
</feature>
<evidence type="ECO:0000313" key="11">
    <source>
        <dbReference type="Proteomes" id="UP001152836"/>
    </source>
</evidence>
<dbReference type="PROSITE" id="PS50067">
    <property type="entry name" value="KINESIN_MOTOR_2"/>
    <property type="match status" value="1"/>
</dbReference>
<dbReference type="PANTHER" id="PTHR47117:SF1">
    <property type="entry name" value="STAR-RELATED LIPID TRANSFER PROTEIN 9"/>
    <property type="match status" value="1"/>
</dbReference>
<dbReference type="Proteomes" id="UP001152836">
    <property type="component" value="Unassembled WGS sequence"/>
</dbReference>
<feature type="domain" description="Kinesin motor" evidence="8">
    <location>
        <begin position="1"/>
        <end position="331"/>
    </location>
</feature>
<feature type="region of interest" description="Disordered" evidence="7">
    <location>
        <begin position="2064"/>
        <end position="2090"/>
    </location>
</feature>
<accession>A0AAU9Z7J4</accession>
<dbReference type="GO" id="GO:0003777">
    <property type="term" value="F:microtubule motor activity"/>
    <property type="evidence" value="ECO:0007669"/>
    <property type="project" value="InterPro"/>
</dbReference>
<feature type="compositionally biased region" description="Polar residues" evidence="7">
    <location>
        <begin position="2669"/>
        <end position="2678"/>
    </location>
</feature>
<feature type="compositionally biased region" description="Polar residues" evidence="7">
    <location>
        <begin position="2242"/>
        <end position="2254"/>
    </location>
</feature>
<dbReference type="InterPro" id="IPR002913">
    <property type="entry name" value="START_lipid-bd_dom"/>
</dbReference>
<feature type="compositionally biased region" description="Polar residues" evidence="7">
    <location>
        <begin position="1601"/>
        <end position="1615"/>
    </location>
</feature>
<dbReference type="EMBL" id="CALSGD010001400">
    <property type="protein sequence ID" value="CAH6788018.1"/>
    <property type="molecule type" value="Genomic_DNA"/>
</dbReference>
<dbReference type="SMART" id="SM00129">
    <property type="entry name" value="KISc"/>
    <property type="match status" value="1"/>
</dbReference>
<feature type="region of interest" description="Disordered" evidence="7">
    <location>
        <begin position="3836"/>
        <end position="3906"/>
    </location>
</feature>
<dbReference type="Pfam" id="PF00498">
    <property type="entry name" value="FHA"/>
    <property type="match status" value="1"/>
</dbReference>
<dbReference type="SMART" id="SM00240">
    <property type="entry name" value="FHA"/>
    <property type="match status" value="1"/>
</dbReference>
<feature type="region of interest" description="Disordered" evidence="7">
    <location>
        <begin position="2205"/>
        <end position="2224"/>
    </location>
</feature>
<dbReference type="GO" id="GO:0005634">
    <property type="term" value="C:nucleus"/>
    <property type="evidence" value="ECO:0007669"/>
    <property type="project" value="TreeGrafter"/>
</dbReference>
<dbReference type="FunFam" id="2.60.200.20:FF:000005">
    <property type="entry name" value="Kinesin family member 16B"/>
    <property type="match status" value="1"/>
</dbReference>
<feature type="region of interest" description="Disordered" evidence="7">
    <location>
        <begin position="3142"/>
        <end position="3164"/>
    </location>
</feature>
<dbReference type="GO" id="GO:0005737">
    <property type="term" value="C:cytoplasm"/>
    <property type="evidence" value="ECO:0007669"/>
    <property type="project" value="TreeGrafter"/>
</dbReference>
<feature type="region of interest" description="Disordered" evidence="7">
    <location>
        <begin position="2964"/>
        <end position="3001"/>
    </location>
</feature>
<dbReference type="GO" id="GO:0008017">
    <property type="term" value="F:microtubule binding"/>
    <property type="evidence" value="ECO:0007669"/>
    <property type="project" value="InterPro"/>
</dbReference>
<dbReference type="InterPro" id="IPR000253">
    <property type="entry name" value="FHA_dom"/>
</dbReference>
<feature type="compositionally biased region" description="Polar residues" evidence="7">
    <location>
        <begin position="4044"/>
        <end position="4063"/>
    </location>
</feature>
<feature type="region of interest" description="Disordered" evidence="7">
    <location>
        <begin position="730"/>
        <end position="751"/>
    </location>
</feature>
<dbReference type="InterPro" id="IPR027417">
    <property type="entry name" value="P-loop_NTPase"/>
</dbReference>